<proteinExistence type="predicted"/>
<keyword evidence="3" id="KW-1185">Reference proteome</keyword>
<dbReference type="RefSeq" id="WP_120549873.1">
    <property type="nucleotide sequence ID" value="NZ_RAWM01000033.1"/>
</dbReference>
<gene>
    <name evidence="2" type="ORF">D7X96_14965</name>
</gene>
<feature type="signal peptide" evidence="1">
    <location>
        <begin position="1"/>
        <end position="24"/>
    </location>
</feature>
<comment type="caution">
    <text evidence="2">The sequence shown here is derived from an EMBL/GenBank/DDBJ whole genome shotgun (WGS) entry which is preliminary data.</text>
</comment>
<name>A0A3A8QRC1_9BACT</name>
<evidence type="ECO:0000256" key="1">
    <source>
        <dbReference type="SAM" id="SignalP"/>
    </source>
</evidence>
<dbReference type="AlphaFoldDB" id="A0A3A8QRC1"/>
<accession>A0A3A8QRC1</accession>
<reference evidence="3" key="1">
    <citation type="submission" date="2018-09" db="EMBL/GenBank/DDBJ databases">
        <authorList>
            <person name="Livingstone P.G."/>
            <person name="Whitworth D.E."/>
        </authorList>
    </citation>
    <scope>NUCLEOTIDE SEQUENCE [LARGE SCALE GENOMIC DNA]</scope>
    <source>
        <strain evidence="3">AB047A</strain>
    </source>
</reference>
<sequence>MNFKQGIALMSSVLAFGLATEAGAVCTQTAASAADRALWNTHGCWQDFFLWQYQAYSLRSGDWSNRGWNNACNVNLEFPKHWNASYLLTYGMADNLSQSFHGTADYRATAEARSSKFHDSLYHSITDRTDVFGTFTPRFWPWDTDRVETACPLYNPTVSNSNPGSRAGDFMHEGWHAYFDKYNINNGNTGGHRPGPQGACTINGCDYFYFHGIGAYAFGAMWENNGTASRFHSPNQVQVEFLCDVADQSQWWIPLSVRQTAASDANARAASRFINGPGYTCGSPRPW</sequence>
<organism evidence="2 3">
    <name type="scientific">Corallococcus interemptor</name>
    <dbReference type="NCBI Taxonomy" id="2316720"/>
    <lineage>
        <taxon>Bacteria</taxon>
        <taxon>Pseudomonadati</taxon>
        <taxon>Myxococcota</taxon>
        <taxon>Myxococcia</taxon>
        <taxon>Myxococcales</taxon>
        <taxon>Cystobacterineae</taxon>
        <taxon>Myxococcaceae</taxon>
        <taxon>Corallococcus</taxon>
    </lineage>
</organism>
<dbReference type="Proteomes" id="UP000282656">
    <property type="component" value="Unassembled WGS sequence"/>
</dbReference>
<evidence type="ECO:0000313" key="3">
    <source>
        <dbReference type="Proteomes" id="UP000282656"/>
    </source>
</evidence>
<evidence type="ECO:0000313" key="2">
    <source>
        <dbReference type="EMBL" id="RKH69440.1"/>
    </source>
</evidence>
<protein>
    <submittedName>
        <fullName evidence="2">Uncharacterized protein</fullName>
    </submittedName>
</protein>
<keyword evidence="1" id="KW-0732">Signal</keyword>
<dbReference type="OrthoDB" id="5176191at2"/>
<feature type="chain" id="PRO_5017334023" evidence="1">
    <location>
        <begin position="25"/>
        <end position="287"/>
    </location>
</feature>
<dbReference type="EMBL" id="RAWM01000033">
    <property type="protein sequence ID" value="RKH69440.1"/>
    <property type="molecule type" value="Genomic_DNA"/>
</dbReference>